<dbReference type="RefSeq" id="WP_187708385.1">
    <property type="nucleotide sequence ID" value="NZ_CP060782.1"/>
</dbReference>
<dbReference type="Pfam" id="PF09351">
    <property type="entry name" value="DUF1993"/>
    <property type="match status" value="1"/>
</dbReference>
<name>A0ABX6T7A4_9SPHN</name>
<dbReference type="PANTHER" id="PTHR36922">
    <property type="entry name" value="BLL2446 PROTEIN"/>
    <property type="match status" value="1"/>
</dbReference>
<dbReference type="Gene3D" id="1.20.120.450">
    <property type="entry name" value="dinb family like domain"/>
    <property type="match status" value="1"/>
</dbReference>
<proteinExistence type="predicted"/>
<dbReference type="Proteomes" id="UP000516105">
    <property type="component" value="Chromosome"/>
</dbReference>
<dbReference type="InterPro" id="IPR018531">
    <property type="entry name" value="DUF1993"/>
</dbReference>
<gene>
    <name evidence="1" type="ORF">H9L14_12670</name>
</gene>
<accession>A0ABX6T7A4</accession>
<evidence type="ECO:0000313" key="1">
    <source>
        <dbReference type="EMBL" id="QNP45429.1"/>
    </source>
</evidence>
<organism evidence="1 2">
    <name type="scientific">Sphingomonas sediminicola</name>
    <dbReference type="NCBI Taxonomy" id="386874"/>
    <lineage>
        <taxon>Bacteria</taxon>
        <taxon>Pseudomonadati</taxon>
        <taxon>Pseudomonadota</taxon>
        <taxon>Alphaproteobacteria</taxon>
        <taxon>Sphingomonadales</taxon>
        <taxon>Sphingomonadaceae</taxon>
        <taxon>Sphingomonas</taxon>
    </lineage>
</organism>
<dbReference type="SUPFAM" id="SSF109854">
    <property type="entry name" value="DinB/YfiT-like putative metalloenzymes"/>
    <property type="match status" value="1"/>
</dbReference>
<protein>
    <submittedName>
        <fullName evidence="1">DUF1993 domain-containing protein</fullName>
    </submittedName>
</protein>
<reference evidence="1 2" key="1">
    <citation type="submission" date="2020-08" db="EMBL/GenBank/DDBJ databases">
        <title>Genome sequence of Sphingomonas sediminicola KACC 15039T.</title>
        <authorList>
            <person name="Hyun D.-W."/>
            <person name="Bae J.-W."/>
        </authorList>
    </citation>
    <scope>NUCLEOTIDE SEQUENCE [LARGE SCALE GENOMIC DNA]</scope>
    <source>
        <strain evidence="1 2">KACC 15039</strain>
    </source>
</reference>
<evidence type="ECO:0000313" key="2">
    <source>
        <dbReference type="Proteomes" id="UP000516105"/>
    </source>
</evidence>
<dbReference type="EMBL" id="CP060782">
    <property type="protein sequence ID" value="QNP45429.1"/>
    <property type="molecule type" value="Genomic_DNA"/>
</dbReference>
<sequence>MTLTDLLIPTYRNMLRTLRGLLDKAEAQLGAEKAEALLSARLAPEMFPLATQVRFACVQAREAPLRLLGEPLDAIQPVLDEGRNAGERPGTLAEARARIDEALAFLDGLPPQALDARPADVPLELALPVGLTFDLTREQFARDWALGQFYFHVMAAYAILRSSGVEIGKADYVQHMFAYLRGDQGMTDRA</sequence>
<dbReference type="InterPro" id="IPR034660">
    <property type="entry name" value="DinB/YfiT-like"/>
</dbReference>
<keyword evidence="2" id="KW-1185">Reference proteome</keyword>
<dbReference type="PANTHER" id="PTHR36922:SF1">
    <property type="entry name" value="DUF1993 DOMAIN-CONTAINING PROTEIN"/>
    <property type="match status" value="1"/>
</dbReference>